<comment type="miscellaneous">
    <text evidence="11">In plastids the F-type ATPase is also known as CF(1)CF(0).</text>
</comment>
<evidence type="ECO:0000256" key="11">
    <source>
        <dbReference type="HAMAP-Rule" id="MF_01398"/>
    </source>
</evidence>
<comment type="similarity">
    <text evidence="11 12">Belongs to the ATPase B chain family.</text>
</comment>
<dbReference type="GO" id="GO:0045259">
    <property type="term" value="C:proton-transporting ATP synthase complex"/>
    <property type="evidence" value="ECO:0007669"/>
    <property type="project" value="UniProtKB-KW"/>
</dbReference>
<keyword evidence="14" id="KW-0150">Chloroplast</keyword>
<keyword evidence="5 11" id="KW-0375">Hydrogen ion transport</keyword>
<comment type="subunit">
    <text evidence="11">F-type ATPases have 2 components, F(1) - the catalytic core - and F(0) - the membrane proton channel. F(1) has five subunits: alpha(3), beta(3), gamma(1), delta(1), epsilon(1). F(0) has four main subunits: a(1), b(1), b'(1) and c(10-14). The alpha and beta chains form an alternating ring which encloses part of the gamma chain. F(1) is attached to F(0) by a central stalk formed by the gamma and epsilon chains, while a peripheral stalk is formed by the delta, b and b' chains.</text>
</comment>
<comment type="subcellular location">
    <subcellularLocation>
        <location evidence="1">Membrane</location>
        <topology evidence="1">Single-pass membrane protein</topology>
    </subcellularLocation>
    <subcellularLocation>
        <location evidence="11">Plastid</location>
        <location evidence="11">Chloroplast thylakoid membrane</location>
        <topology evidence="11">Single-pass membrane protein</topology>
    </subcellularLocation>
</comment>
<proteinExistence type="inferred from homology"/>
<keyword evidence="11" id="KW-0793">Thylakoid</keyword>
<evidence type="ECO:0000256" key="8">
    <source>
        <dbReference type="ARBA" id="ARBA00023136"/>
    </source>
</evidence>
<evidence type="ECO:0000256" key="3">
    <source>
        <dbReference type="ARBA" id="ARBA00022547"/>
    </source>
</evidence>
<evidence type="ECO:0000256" key="13">
    <source>
        <dbReference type="SAM" id="Coils"/>
    </source>
</evidence>
<evidence type="ECO:0000313" key="14">
    <source>
        <dbReference type="EMBL" id="ALP86080.1"/>
    </source>
</evidence>
<protein>
    <recommendedName>
        <fullName evidence="11">ATP synthase subunit b, chloroplastic</fullName>
    </recommendedName>
    <alternativeName>
        <fullName evidence="11">ATP synthase F(0) sector subunit b</fullName>
    </alternativeName>
    <alternativeName>
        <fullName evidence="11">ATPase subunit I</fullName>
    </alternativeName>
</protein>
<keyword evidence="4 11" id="KW-0812">Transmembrane</keyword>
<gene>
    <name evidence="11 14" type="primary">atpF</name>
</gene>
<comment type="function">
    <text evidence="11">Component of the F(0) channel, it forms part of the peripheral stalk, linking F(1) to F(0).</text>
</comment>
<evidence type="ECO:0000256" key="9">
    <source>
        <dbReference type="ARBA" id="ARBA00023310"/>
    </source>
</evidence>
<keyword evidence="3 11" id="KW-0138">CF(0)</keyword>
<dbReference type="AlphaFoldDB" id="A0A172F0V6"/>
<evidence type="ECO:0000256" key="4">
    <source>
        <dbReference type="ARBA" id="ARBA00022692"/>
    </source>
</evidence>
<evidence type="ECO:0000256" key="2">
    <source>
        <dbReference type="ARBA" id="ARBA00022448"/>
    </source>
</evidence>
<evidence type="ECO:0000256" key="5">
    <source>
        <dbReference type="ARBA" id="ARBA00022781"/>
    </source>
</evidence>
<evidence type="ECO:0000256" key="1">
    <source>
        <dbReference type="ARBA" id="ARBA00004167"/>
    </source>
</evidence>
<dbReference type="EMBL" id="KR921747">
    <property type="protein sequence ID" value="ALP86080.1"/>
    <property type="molecule type" value="Genomic_DNA"/>
</dbReference>
<organism evidence="14">
    <name type="scientific">Phacus orbicularis</name>
    <dbReference type="NCBI Taxonomy" id="158829"/>
    <lineage>
        <taxon>Eukaryota</taxon>
        <taxon>Discoba</taxon>
        <taxon>Euglenozoa</taxon>
        <taxon>Euglenida</taxon>
        <taxon>Spirocuta</taxon>
        <taxon>Euglenophyceae</taxon>
        <taxon>Euglenales</taxon>
        <taxon>Phacaceae</taxon>
        <taxon>Phacus</taxon>
    </lineage>
</organism>
<sequence length="175" mass="20190">MNFLFSISHSEGFGINTDIFETNIINLTVVIGVLIYYGKSLLSTILQERKESIVKNLQETEKNLKEASENLKFAKDQFELAKQKAEEIKLQGFSLANQTTKKIMELLEEDIKRLKESTLSTLKFEEEKLITEVCQKLNNLAFIKAVEILKKRINLNIQNKIIFQSIEKLSVFKSK</sequence>
<reference evidence="14" key="1">
    <citation type="submission" date="2015-05" db="EMBL/GenBank/DDBJ databases">
        <title>Phacus orbicularis chloroplast genome.</title>
        <authorList>
            <person name="Kasiborski B.A."/>
            <person name="Linton E.W."/>
        </authorList>
    </citation>
    <scope>NUCLEOTIDE SEQUENCE</scope>
</reference>
<evidence type="ECO:0000256" key="10">
    <source>
        <dbReference type="ARBA" id="ARBA00025198"/>
    </source>
</evidence>
<dbReference type="PANTHER" id="PTHR34264:SF3">
    <property type="entry name" value="ATP SYNTHASE SUBUNIT B, CHLOROPLASTIC"/>
    <property type="match status" value="1"/>
</dbReference>
<accession>A0A172F0V6</accession>
<keyword evidence="13" id="KW-0175">Coiled coil</keyword>
<dbReference type="HAMAP" id="MF_01398">
    <property type="entry name" value="ATP_synth_b_bprime"/>
    <property type="match status" value="1"/>
</dbReference>
<keyword evidence="2 11" id="KW-0813">Transport</keyword>
<dbReference type="NCBIfam" id="NF005606">
    <property type="entry name" value="PRK07352.1"/>
    <property type="match status" value="1"/>
</dbReference>
<dbReference type="PANTHER" id="PTHR34264">
    <property type="entry name" value="ATP SYNTHASE SUBUNIT B, CHLOROPLASTIC"/>
    <property type="match status" value="1"/>
</dbReference>
<keyword evidence="9 11" id="KW-0066">ATP synthesis</keyword>
<dbReference type="Pfam" id="PF00430">
    <property type="entry name" value="ATP-synt_B"/>
    <property type="match status" value="1"/>
</dbReference>
<keyword evidence="14" id="KW-0934">Plastid</keyword>
<keyword evidence="7 11" id="KW-0406">Ion transport</keyword>
<keyword evidence="8 11" id="KW-0472">Membrane</keyword>
<dbReference type="InterPro" id="IPR002146">
    <property type="entry name" value="ATP_synth_b/b'su_bac/chlpt"/>
</dbReference>
<dbReference type="GO" id="GO:0009535">
    <property type="term" value="C:chloroplast thylakoid membrane"/>
    <property type="evidence" value="ECO:0007669"/>
    <property type="project" value="UniProtKB-SubCell"/>
</dbReference>
<feature type="transmembrane region" description="Helical" evidence="11">
    <location>
        <begin position="24"/>
        <end position="46"/>
    </location>
</feature>
<dbReference type="CDD" id="cd06503">
    <property type="entry name" value="ATP-synt_Fo_b"/>
    <property type="match status" value="1"/>
</dbReference>
<evidence type="ECO:0000256" key="12">
    <source>
        <dbReference type="RuleBase" id="RU003848"/>
    </source>
</evidence>
<dbReference type="GO" id="GO:0046933">
    <property type="term" value="F:proton-transporting ATP synthase activity, rotational mechanism"/>
    <property type="evidence" value="ECO:0007669"/>
    <property type="project" value="UniProtKB-UniRule"/>
</dbReference>
<feature type="coiled-coil region" evidence="13">
    <location>
        <begin position="47"/>
        <end position="117"/>
    </location>
</feature>
<keyword evidence="6 11" id="KW-1133">Transmembrane helix</keyword>
<evidence type="ECO:0000256" key="7">
    <source>
        <dbReference type="ARBA" id="ARBA00023065"/>
    </source>
</evidence>
<name>A0A172F0V6_9EUGL</name>
<geneLocation type="chloroplast" evidence="14"/>
<evidence type="ECO:0000256" key="6">
    <source>
        <dbReference type="ARBA" id="ARBA00022989"/>
    </source>
</evidence>
<comment type="function">
    <text evidence="10 11">F(1)F(0) ATP synthase produces ATP from ADP in the presence of a proton or sodium gradient. F-type ATPases consist of two structural domains, F(1) containing the extramembraneous catalytic core and F(0) containing the membrane proton channel, linked together by a central stalk and a peripheral stalk. During catalysis, ATP synthesis in the catalytic domain of F(1) is coupled via a rotary mechanism of the central stalk subunits to proton translocation.</text>
</comment>